<protein>
    <submittedName>
        <fullName evidence="1">Uncharacterized protein</fullName>
    </submittedName>
</protein>
<dbReference type="AlphaFoldDB" id="A0A3S5FEH6"/>
<comment type="caution">
    <text evidence="1">The sequence shown here is derived from an EMBL/GenBank/DDBJ whole genome shotgun (WGS) entry which is preliminary data.</text>
</comment>
<name>A0A3S5FEH6_9PLAT</name>
<gene>
    <name evidence="1" type="ORF">PXEA_LOCUS18865</name>
</gene>
<proteinExistence type="predicted"/>
<reference evidence="1" key="1">
    <citation type="submission" date="2018-11" db="EMBL/GenBank/DDBJ databases">
        <authorList>
            <consortium name="Pathogen Informatics"/>
        </authorList>
    </citation>
    <scope>NUCLEOTIDE SEQUENCE</scope>
</reference>
<keyword evidence="2" id="KW-1185">Reference proteome</keyword>
<dbReference type="Proteomes" id="UP000784294">
    <property type="component" value="Unassembled WGS sequence"/>
</dbReference>
<dbReference type="EMBL" id="CAAALY010073859">
    <property type="protein sequence ID" value="VEL25425.1"/>
    <property type="molecule type" value="Genomic_DNA"/>
</dbReference>
<sequence length="139" mass="15740">MKSTNLSRRISAILRFCQLWHLLRAKPDSNHLSSLVSDPKKDTRSSSIYLPKAVDSNSTLNPSTDLLYRIDTTFLVGVKRLLWPPGISEGNRHFVGADNSEPAASAWRYSAVQMNADWRKEVQLTSSFQLSCSRLVFNR</sequence>
<evidence type="ECO:0000313" key="2">
    <source>
        <dbReference type="Proteomes" id="UP000784294"/>
    </source>
</evidence>
<organism evidence="1 2">
    <name type="scientific">Protopolystoma xenopodis</name>
    <dbReference type="NCBI Taxonomy" id="117903"/>
    <lineage>
        <taxon>Eukaryota</taxon>
        <taxon>Metazoa</taxon>
        <taxon>Spiralia</taxon>
        <taxon>Lophotrochozoa</taxon>
        <taxon>Platyhelminthes</taxon>
        <taxon>Monogenea</taxon>
        <taxon>Polyopisthocotylea</taxon>
        <taxon>Polystomatidea</taxon>
        <taxon>Polystomatidae</taxon>
        <taxon>Protopolystoma</taxon>
    </lineage>
</organism>
<accession>A0A3S5FEH6</accession>
<evidence type="ECO:0000313" key="1">
    <source>
        <dbReference type="EMBL" id="VEL25425.1"/>
    </source>
</evidence>